<dbReference type="InParanoid" id="A0A2H3EQ77"/>
<reference evidence="2" key="1">
    <citation type="journal article" date="2017" name="Nat. Ecol. Evol.">
        <title>Genome expansion and lineage-specific genetic innovations in the forest pathogenic fungi Armillaria.</title>
        <authorList>
            <person name="Sipos G."/>
            <person name="Prasanna A.N."/>
            <person name="Walter M.C."/>
            <person name="O'Connor E."/>
            <person name="Balint B."/>
            <person name="Krizsan K."/>
            <person name="Kiss B."/>
            <person name="Hess J."/>
            <person name="Varga T."/>
            <person name="Slot J."/>
            <person name="Riley R."/>
            <person name="Boka B."/>
            <person name="Rigling D."/>
            <person name="Barry K."/>
            <person name="Lee J."/>
            <person name="Mihaltcheva S."/>
            <person name="LaButti K."/>
            <person name="Lipzen A."/>
            <person name="Waldron R."/>
            <person name="Moloney N.M."/>
            <person name="Sperisen C."/>
            <person name="Kredics L."/>
            <person name="Vagvoelgyi C."/>
            <person name="Patrignani A."/>
            <person name="Fitzpatrick D."/>
            <person name="Nagy I."/>
            <person name="Doyle S."/>
            <person name="Anderson J.B."/>
            <person name="Grigoriev I.V."/>
            <person name="Gueldener U."/>
            <person name="Muensterkoetter M."/>
            <person name="Nagy L.G."/>
        </authorList>
    </citation>
    <scope>NUCLEOTIDE SEQUENCE [LARGE SCALE GENOMIC DNA]</scope>
    <source>
        <strain evidence="2">Ar21-2</strain>
    </source>
</reference>
<proteinExistence type="predicted"/>
<keyword evidence="2" id="KW-1185">Reference proteome</keyword>
<evidence type="ECO:0000313" key="2">
    <source>
        <dbReference type="Proteomes" id="UP000217790"/>
    </source>
</evidence>
<organism evidence="1 2">
    <name type="scientific">Armillaria gallica</name>
    <name type="common">Bulbous honey fungus</name>
    <name type="synonym">Armillaria bulbosa</name>
    <dbReference type="NCBI Taxonomy" id="47427"/>
    <lineage>
        <taxon>Eukaryota</taxon>
        <taxon>Fungi</taxon>
        <taxon>Dikarya</taxon>
        <taxon>Basidiomycota</taxon>
        <taxon>Agaricomycotina</taxon>
        <taxon>Agaricomycetes</taxon>
        <taxon>Agaricomycetidae</taxon>
        <taxon>Agaricales</taxon>
        <taxon>Marasmiineae</taxon>
        <taxon>Physalacriaceae</taxon>
        <taxon>Armillaria</taxon>
    </lineage>
</organism>
<sequence>MPIDQLNLAKLTVLCPIPTSFFNLILPSGPTVKNLIAFKQLPPVTDKHVTVSFGGCTTLLTEKNVQILQMMHVPPVRQLNELLENAIHAYNNSNHALQYLRPTSSPITGNPALVSLPLWIILWWCYIGDIIDGQKSWSHAIQFLEKQKDQLALHTMSQVLTIHWNAKIPSSLGGGNSNGVVTITSLAHDCSEK</sequence>
<dbReference type="Proteomes" id="UP000217790">
    <property type="component" value="Unassembled WGS sequence"/>
</dbReference>
<evidence type="ECO:0000313" key="1">
    <source>
        <dbReference type="EMBL" id="PBL04599.1"/>
    </source>
</evidence>
<gene>
    <name evidence="1" type="ORF">ARMGADRAFT_1022975</name>
</gene>
<protein>
    <submittedName>
        <fullName evidence="1">Uncharacterized protein</fullName>
    </submittedName>
</protein>
<dbReference type="AlphaFoldDB" id="A0A2H3EQ77"/>
<accession>A0A2H3EQ77</accession>
<dbReference type="EMBL" id="KZ293644">
    <property type="protein sequence ID" value="PBL04599.1"/>
    <property type="molecule type" value="Genomic_DNA"/>
</dbReference>
<name>A0A2H3EQ77_ARMGA</name>